<evidence type="ECO:0000256" key="3">
    <source>
        <dbReference type="ARBA" id="ARBA00022741"/>
    </source>
</evidence>
<dbReference type="InterPro" id="IPR003593">
    <property type="entry name" value="AAA+_ATPase"/>
</dbReference>
<evidence type="ECO:0000256" key="2">
    <source>
        <dbReference type="ARBA" id="ARBA00022692"/>
    </source>
</evidence>
<gene>
    <name evidence="9" type="ORF">H9894_03785</name>
</gene>
<sequence>MDIQRKLLIRDLRRLLQVLPARTRWQVAGLFTLMFFLAVTEVLSIFSMSFMAMTVAVPERILSHPLTQRIFSHLPALGEICSDPRYFTLLASWLVVLLIACKNGLTALTNWRSAWLGEEIGSYAGSTIMAHFLKSSYMDHMSGDSGAMFQALSWKRQLGAFVVNILNTYTYGITSIALFVTILSATPGAILSCLGITGLIVFVTYRTMKTNIDRCGKTSAQCEAAENRTSMTAMRGIREVILYRQQETFFEKYTEALKTGKRPHAFLVIAPPIPTWILEFFGFLSIPTVIWVLIEFQDANMVTITAVITLIMLVAWRILPILNRSLGCLVFLRTIRPMAMTCLDRLESIQKQNLPDPALPDPDFRFDREISLHDVCFRYPGADHDSLKSVDLRIAKGQQIGIIGPSGSGKTTLVGILCGLLPMSRGEMRVDGMGLTEERKAAYIQRVGYVSQTPYIFNGTIAENVAFSAWGKPCDRERVIRACHMAALELIDTDERGIDYPIGDNASGLSGGQAQRVSIARALYANPDVLILDESTSALDLGTEKAIMETIENLKGHLTIIIIAHRLSTVERCDTLFWIEEGRLRTQGTPAELLPVYTKSLVSEEFQKELQKEHKCQKEQ</sequence>
<dbReference type="PROSITE" id="PS50893">
    <property type="entry name" value="ABC_TRANSPORTER_2"/>
    <property type="match status" value="1"/>
</dbReference>
<keyword evidence="4 9" id="KW-0067">ATP-binding</keyword>
<dbReference type="Pfam" id="PF00005">
    <property type="entry name" value="ABC_tran"/>
    <property type="match status" value="1"/>
</dbReference>
<evidence type="ECO:0000256" key="6">
    <source>
        <dbReference type="ARBA" id="ARBA00023136"/>
    </source>
</evidence>
<dbReference type="InterPro" id="IPR036640">
    <property type="entry name" value="ABC1_TM_sf"/>
</dbReference>
<feature type="transmembrane region" description="Helical" evidence="7">
    <location>
        <begin position="265"/>
        <end position="294"/>
    </location>
</feature>
<dbReference type="PANTHER" id="PTHR24221">
    <property type="entry name" value="ATP-BINDING CASSETTE SUB-FAMILY B"/>
    <property type="match status" value="1"/>
</dbReference>
<feature type="transmembrane region" description="Helical" evidence="7">
    <location>
        <begin position="300"/>
        <end position="319"/>
    </location>
</feature>
<reference evidence="9" key="1">
    <citation type="journal article" date="2021" name="PeerJ">
        <title>Extensive microbial diversity within the chicken gut microbiome revealed by metagenomics and culture.</title>
        <authorList>
            <person name="Gilroy R."/>
            <person name="Ravi A."/>
            <person name="Getino M."/>
            <person name="Pursley I."/>
            <person name="Horton D.L."/>
            <person name="Alikhan N.F."/>
            <person name="Baker D."/>
            <person name="Gharbi K."/>
            <person name="Hall N."/>
            <person name="Watson M."/>
            <person name="Adriaenssens E.M."/>
            <person name="Foster-Nyarko E."/>
            <person name="Jarju S."/>
            <person name="Secka A."/>
            <person name="Antonio M."/>
            <person name="Oren A."/>
            <person name="Chaudhuri R.R."/>
            <person name="La Ragione R."/>
            <person name="Hildebrand F."/>
            <person name="Pallen M.J."/>
        </authorList>
    </citation>
    <scope>NUCLEOTIDE SEQUENCE</scope>
    <source>
        <strain evidence="9">ChiHecec2B26-446</strain>
    </source>
</reference>
<dbReference type="AlphaFoldDB" id="A0A9D1TP48"/>
<feature type="transmembrane region" description="Helical" evidence="7">
    <location>
        <begin position="158"/>
        <end position="183"/>
    </location>
</feature>
<dbReference type="GO" id="GO:0005524">
    <property type="term" value="F:ATP binding"/>
    <property type="evidence" value="ECO:0007669"/>
    <property type="project" value="UniProtKB-KW"/>
</dbReference>
<dbReference type="SMART" id="SM00382">
    <property type="entry name" value="AAA"/>
    <property type="match status" value="1"/>
</dbReference>
<keyword evidence="3" id="KW-0547">Nucleotide-binding</keyword>
<evidence type="ECO:0000256" key="5">
    <source>
        <dbReference type="ARBA" id="ARBA00022989"/>
    </source>
</evidence>
<name>A0A9D1TP48_9BACT</name>
<proteinExistence type="predicted"/>
<dbReference type="Gene3D" id="1.20.1560.10">
    <property type="entry name" value="ABC transporter type 1, transmembrane domain"/>
    <property type="match status" value="1"/>
</dbReference>
<feature type="transmembrane region" description="Helical" evidence="7">
    <location>
        <begin position="86"/>
        <end position="105"/>
    </location>
</feature>
<keyword evidence="5 7" id="KW-1133">Transmembrane helix</keyword>
<feature type="transmembrane region" description="Helical" evidence="7">
    <location>
        <begin position="189"/>
        <end position="208"/>
    </location>
</feature>
<evidence type="ECO:0000313" key="9">
    <source>
        <dbReference type="EMBL" id="HIW00290.1"/>
    </source>
</evidence>
<reference evidence="9" key="2">
    <citation type="submission" date="2021-04" db="EMBL/GenBank/DDBJ databases">
        <authorList>
            <person name="Gilroy R."/>
        </authorList>
    </citation>
    <scope>NUCLEOTIDE SEQUENCE</scope>
    <source>
        <strain evidence="9">ChiHecec2B26-446</strain>
    </source>
</reference>
<comment type="subcellular location">
    <subcellularLocation>
        <location evidence="1">Cell membrane</location>
        <topology evidence="1">Multi-pass membrane protein</topology>
    </subcellularLocation>
</comment>
<dbReference type="PROSITE" id="PS00211">
    <property type="entry name" value="ABC_TRANSPORTER_1"/>
    <property type="match status" value="1"/>
</dbReference>
<dbReference type="PANTHER" id="PTHR24221:SF632">
    <property type="entry name" value="ATP-DEPENDENT LIPID A-CORE FLIPPASE"/>
    <property type="match status" value="1"/>
</dbReference>
<keyword evidence="2 7" id="KW-0812">Transmembrane</keyword>
<dbReference type="InterPro" id="IPR017871">
    <property type="entry name" value="ABC_transporter-like_CS"/>
</dbReference>
<feature type="domain" description="ABC transporter" evidence="8">
    <location>
        <begin position="370"/>
        <end position="606"/>
    </location>
</feature>
<dbReference type="EMBL" id="DXHV01000041">
    <property type="protein sequence ID" value="HIW00290.1"/>
    <property type="molecule type" value="Genomic_DNA"/>
</dbReference>
<dbReference type="Gene3D" id="3.40.50.300">
    <property type="entry name" value="P-loop containing nucleotide triphosphate hydrolases"/>
    <property type="match status" value="1"/>
</dbReference>
<evidence type="ECO:0000256" key="7">
    <source>
        <dbReference type="SAM" id="Phobius"/>
    </source>
</evidence>
<accession>A0A9D1TP48</accession>
<organism evidence="9 10">
    <name type="scientific">Candidatus Desulfovibrio intestinipullorum</name>
    <dbReference type="NCBI Taxonomy" id="2838536"/>
    <lineage>
        <taxon>Bacteria</taxon>
        <taxon>Pseudomonadati</taxon>
        <taxon>Thermodesulfobacteriota</taxon>
        <taxon>Desulfovibrionia</taxon>
        <taxon>Desulfovibrionales</taxon>
        <taxon>Desulfovibrionaceae</taxon>
        <taxon>Desulfovibrio</taxon>
    </lineage>
</organism>
<comment type="caution">
    <text evidence="9">The sequence shown here is derived from an EMBL/GenBank/DDBJ whole genome shotgun (WGS) entry which is preliminary data.</text>
</comment>
<evidence type="ECO:0000259" key="8">
    <source>
        <dbReference type="PROSITE" id="PS50893"/>
    </source>
</evidence>
<dbReference type="GO" id="GO:0005886">
    <property type="term" value="C:plasma membrane"/>
    <property type="evidence" value="ECO:0007669"/>
    <property type="project" value="UniProtKB-SubCell"/>
</dbReference>
<dbReference type="InterPro" id="IPR003439">
    <property type="entry name" value="ABC_transporter-like_ATP-bd"/>
</dbReference>
<evidence type="ECO:0000256" key="1">
    <source>
        <dbReference type="ARBA" id="ARBA00004651"/>
    </source>
</evidence>
<dbReference type="GO" id="GO:0034040">
    <property type="term" value="F:ATPase-coupled lipid transmembrane transporter activity"/>
    <property type="evidence" value="ECO:0007669"/>
    <property type="project" value="TreeGrafter"/>
</dbReference>
<dbReference type="SUPFAM" id="SSF52540">
    <property type="entry name" value="P-loop containing nucleoside triphosphate hydrolases"/>
    <property type="match status" value="1"/>
</dbReference>
<dbReference type="InterPro" id="IPR027417">
    <property type="entry name" value="P-loop_NTPase"/>
</dbReference>
<protein>
    <submittedName>
        <fullName evidence="9">ABC transporter ATP-binding protein/permease</fullName>
    </submittedName>
</protein>
<keyword evidence="6 7" id="KW-0472">Membrane</keyword>
<evidence type="ECO:0000256" key="4">
    <source>
        <dbReference type="ARBA" id="ARBA00022840"/>
    </source>
</evidence>
<dbReference type="GO" id="GO:0016887">
    <property type="term" value="F:ATP hydrolysis activity"/>
    <property type="evidence" value="ECO:0007669"/>
    <property type="project" value="InterPro"/>
</dbReference>
<dbReference type="InterPro" id="IPR039421">
    <property type="entry name" value="Type_1_exporter"/>
</dbReference>
<feature type="transmembrane region" description="Helical" evidence="7">
    <location>
        <begin position="30"/>
        <end position="57"/>
    </location>
</feature>
<dbReference type="SUPFAM" id="SSF90123">
    <property type="entry name" value="ABC transporter transmembrane region"/>
    <property type="match status" value="1"/>
</dbReference>
<dbReference type="Proteomes" id="UP000886752">
    <property type="component" value="Unassembled WGS sequence"/>
</dbReference>
<evidence type="ECO:0000313" key="10">
    <source>
        <dbReference type="Proteomes" id="UP000886752"/>
    </source>
</evidence>